<proteinExistence type="predicted"/>
<sequence>MNGIVPVCSGMSEKINKKRMNATDVHSHSLFKGAHSQCCGFVCALPVPRNSPLFQHLSFSSTLVCLLCVCLVLVLFFFCASTCFCDALRHNRRGRKEDTQAEKQHGGTTRGVCSSCPENLLHFVEVRRHKRKKRRK</sequence>
<evidence type="ECO:0000313" key="3">
    <source>
        <dbReference type="Proteomes" id="UP000002316"/>
    </source>
</evidence>
<keyword evidence="1" id="KW-0472">Membrane</keyword>
<dbReference type="RefSeq" id="XP_011776069.1">
    <property type="nucleotide sequence ID" value="XM_011777767.1"/>
</dbReference>
<dbReference type="GeneID" id="23863970"/>
<reference evidence="3" key="1">
    <citation type="journal article" date="2010" name="PLoS Negl. Trop. Dis.">
        <title>The genome sequence of Trypanosoma brucei gambiense, causative agent of chronic human african trypanosomiasis.</title>
        <authorList>
            <person name="Jackson A.P."/>
            <person name="Sanders M."/>
            <person name="Berry A."/>
            <person name="McQuillan J."/>
            <person name="Aslett M.A."/>
            <person name="Quail M.A."/>
            <person name="Chukualim B."/>
            <person name="Capewell P."/>
            <person name="MacLeod A."/>
            <person name="Melville S.E."/>
            <person name="Gibson W."/>
            <person name="Barry J.D."/>
            <person name="Berriman M."/>
            <person name="Hertz-Fowler C."/>
        </authorList>
    </citation>
    <scope>NUCLEOTIDE SEQUENCE [LARGE SCALE GENOMIC DNA]</scope>
    <source>
        <strain evidence="3">MHOM/CI/86/DAL972</strain>
    </source>
</reference>
<organism evidence="2 3">
    <name type="scientific">Trypanosoma brucei gambiense (strain MHOM/CI/86/DAL972)</name>
    <dbReference type="NCBI Taxonomy" id="679716"/>
    <lineage>
        <taxon>Eukaryota</taxon>
        <taxon>Discoba</taxon>
        <taxon>Euglenozoa</taxon>
        <taxon>Kinetoplastea</taxon>
        <taxon>Metakinetoplastina</taxon>
        <taxon>Trypanosomatida</taxon>
        <taxon>Trypanosomatidae</taxon>
        <taxon>Trypanosoma</taxon>
    </lineage>
</organism>
<accession>C9ZWK4</accession>
<dbReference type="EMBL" id="FN554971">
    <property type="protein sequence ID" value="CBH13793.1"/>
    <property type="molecule type" value="Genomic_DNA"/>
</dbReference>
<name>C9ZWK4_TRYB9</name>
<dbReference type="Proteomes" id="UP000002316">
    <property type="component" value="Chromosome 8"/>
</dbReference>
<feature type="transmembrane region" description="Helical" evidence="1">
    <location>
        <begin position="59"/>
        <end position="85"/>
    </location>
</feature>
<protein>
    <submittedName>
        <fullName evidence="2">T. brucei spp.-specific protein</fullName>
    </submittedName>
</protein>
<keyword evidence="1" id="KW-0812">Transmembrane</keyword>
<evidence type="ECO:0000256" key="1">
    <source>
        <dbReference type="SAM" id="Phobius"/>
    </source>
</evidence>
<dbReference type="KEGG" id="tbg:TbgDal_VIII7360"/>
<evidence type="ECO:0000313" key="2">
    <source>
        <dbReference type="EMBL" id="CBH13793.1"/>
    </source>
</evidence>
<dbReference type="AlphaFoldDB" id="C9ZWK4"/>
<dbReference type="VEuPathDB" id="TriTrypDB:Tbg972.8.7360"/>
<gene>
    <name evidence="2" type="ORF">TbgDal_VIII7360</name>
</gene>
<keyword evidence="1" id="KW-1133">Transmembrane helix</keyword>